<keyword evidence="2" id="KW-1185">Reference proteome</keyword>
<comment type="caution">
    <text evidence="1">The sequence shown here is derived from an EMBL/GenBank/DDBJ whole genome shotgun (WGS) entry which is preliminary data.</text>
</comment>
<gene>
    <name evidence="1" type="ORF">AVEN_134353_1</name>
</gene>
<protein>
    <submittedName>
        <fullName evidence="1">Uncharacterized protein</fullName>
    </submittedName>
</protein>
<dbReference type="AlphaFoldDB" id="A0A4Y2J861"/>
<sequence length="103" mass="12192">MAVRNVRISLLNFHPLSLSVIDFSPLRTLSSFEWLAQMRWGKRKVLLEFGQCQLSLWFLRKGGEFPLSLKEELGRSRILRFLYSNGLRNQRVKSLFYIYAHSE</sequence>
<organism evidence="1 2">
    <name type="scientific">Araneus ventricosus</name>
    <name type="common">Orbweaver spider</name>
    <name type="synonym">Epeira ventricosa</name>
    <dbReference type="NCBI Taxonomy" id="182803"/>
    <lineage>
        <taxon>Eukaryota</taxon>
        <taxon>Metazoa</taxon>
        <taxon>Ecdysozoa</taxon>
        <taxon>Arthropoda</taxon>
        <taxon>Chelicerata</taxon>
        <taxon>Arachnida</taxon>
        <taxon>Araneae</taxon>
        <taxon>Araneomorphae</taxon>
        <taxon>Entelegynae</taxon>
        <taxon>Araneoidea</taxon>
        <taxon>Araneidae</taxon>
        <taxon>Araneus</taxon>
    </lineage>
</organism>
<dbReference type="Proteomes" id="UP000499080">
    <property type="component" value="Unassembled WGS sequence"/>
</dbReference>
<reference evidence="1 2" key="1">
    <citation type="journal article" date="2019" name="Sci. Rep.">
        <title>Orb-weaving spider Araneus ventricosus genome elucidates the spidroin gene catalogue.</title>
        <authorList>
            <person name="Kono N."/>
            <person name="Nakamura H."/>
            <person name="Ohtoshi R."/>
            <person name="Moran D.A.P."/>
            <person name="Shinohara A."/>
            <person name="Yoshida Y."/>
            <person name="Fujiwara M."/>
            <person name="Mori M."/>
            <person name="Tomita M."/>
            <person name="Arakawa K."/>
        </authorList>
    </citation>
    <scope>NUCLEOTIDE SEQUENCE [LARGE SCALE GENOMIC DNA]</scope>
</reference>
<proteinExistence type="predicted"/>
<evidence type="ECO:0000313" key="1">
    <source>
        <dbReference type="EMBL" id="GBM85452.1"/>
    </source>
</evidence>
<evidence type="ECO:0000313" key="2">
    <source>
        <dbReference type="Proteomes" id="UP000499080"/>
    </source>
</evidence>
<accession>A0A4Y2J861</accession>
<dbReference type="EMBL" id="BGPR01003235">
    <property type="protein sequence ID" value="GBM85452.1"/>
    <property type="molecule type" value="Genomic_DNA"/>
</dbReference>
<name>A0A4Y2J861_ARAVE</name>